<reference evidence="3 4" key="1">
    <citation type="submission" date="2020-08" db="EMBL/GenBank/DDBJ databases">
        <title>Genomic Encyclopedia of Type Strains, Phase IV (KMG-IV): sequencing the most valuable type-strain genomes for metagenomic binning, comparative biology and taxonomic classification.</title>
        <authorList>
            <person name="Goeker M."/>
        </authorList>
    </citation>
    <scope>NUCLEOTIDE SEQUENCE [LARGE SCALE GENOMIC DNA]</scope>
    <source>
        <strain evidence="3 4">DSM 28570</strain>
    </source>
</reference>
<evidence type="ECO:0000259" key="2">
    <source>
        <dbReference type="Pfam" id="PF00582"/>
    </source>
</evidence>
<comment type="caution">
    <text evidence="3">The sequence shown here is derived from an EMBL/GenBank/DDBJ whole genome shotgun (WGS) entry which is preliminary data.</text>
</comment>
<dbReference type="InterPro" id="IPR006016">
    <property type="entry name" value="UspA"/>
</dbReference>
<dbReference type="CDD" id="cd00293">
    <property type="entry name" value="USP-like"/>
    <property type="match status" value="1"/>
</dbReference>
<dbReference type="SUPFAM" id="SSF52402">
    <property type="entry name" value="Adenine nucleotide alpha hydrolases-like"/>
    <property type="match status" value="1"/>
</dbReference>
<dbReference type="PRINTS" id="PR01438">
    <property type="entry name" value="UNVRSLSTRESS"/>
</dbReference>
<comment type="similarity">
    <text evidence="1">Belongs to the universal stress protein A family.</text>
</comment>
<dbReference type="Pfam" id="PF00582">
    <property type="entry name" value="Usp"/>
    <property type="match status" value="1"/>
</dbReference>
<dbReference type="Proteomes" id="UP000539642">
    <property type="component" value="Unassembled WGS sequence"/>
</dbReference>
<gene>
    <name evidence="3" type="ORF">HNQ81_001768</name>
</gene>
<dbReference type="PANTHER" id="PTHR46268:SF6">
    <property type="entry name" value="UNIVERSAL STRESS PROTEIN UP12"/>
    <property type="match status" value="1"/>
</dbReference>
<dbReference type="PANTHER" id="PTHR46268">
    <property type="entry name" value="STRESS RESPONSE PROTEIN NHAX"/>
    <property type="match status" value="1"/>
</dbReference>
<dbReference type="Gene3D" id="3.40.50.620">
    <property type="entry name" value="HUPs"/>
    <property type="match status" value="1"/>
</dbReference>
<dbReference type="InterPro" id="IPR014729">
    <property type="entry name" value="Rossmann-like_a/b/a_fold"/>
</dbReference>
<dbReference type="InterPro" id="IPR006015">
    <property type="entry name" value="Universal_stress_UspA"/>
</dbReference>
<evidence type="ECO:0000256" key="1">
    <source>
        <dbReference type="ARBA" id="ARBA00008791"/>
    </source>
</evidence>
<protein>
    <submittedName>
        <fullName evidence="3">Nucleotide-binding universal stress UspA family protein</fullName>
    </submittedName>
</protein>
<accession>A0A840UP53</accession>
<dbReference type="AlphaFoldDB" id="A0A840UP53"/>
<name>A0A840UP53_9BACT</name>
<keyword evidence="4" id="KW-1185">Reference proteome</keyword>
<organism evidence="3 4">
    <name type="scientific">Desulfoprunum benzoelyticum</name>
    <dbReference type="NCBI Taxonomy" id="1506996"/>
    <lineage>
        <taxon>Bacteria</taxon>
        <taxon>Pseudomonadati</taxon>
        <taxon>Thermodesulfobacteriota</taxon>
        <taxon>Desulfobulbia</taxon>
        <taxon>Desulfobulbales</taxon>
        <taxon>Desulfobulbaceae</taxon>
        <taxon>Desulfoprunum</taxon>
    </lineage>
</organism>
<feature type="domain" description="UspA" evidence="2">
    <location>
        <begin position="3"/>
        <end position="141"/>
    </location>
</feature>
<evidence type="ECO:0000313" key="3">
    <source>
        <dbReference type="EMBL" id="MBB5348037.1"/>
    </source>
</evidence>
<dbReference type="RefSeq" id="WP_183350381.1">
    <property type="nucleotide sequence ID" value="NZ_JACHEO010000008.1"/>
</dbReference>
<proteinExistence type="inferred from homology"/>
<dbReference type="EMBL" id="JACHEO010000008">
    <property type="protein sequence ID" value="MBB5348037.1"/>
    <property type="molecule type" value="Genomic_DNA"/>
</dbReference>
<evidence type="ECO:0000313" key="4">
    <source>
        <dbReference type="Proteomes" id="UP000539642"/>
    </source>
</evidence>
<sequence length="141" mass="15036">MLKILIPIDGSAHAQRAVNQVLDLAASGAVLEIFLLNVQIPIASGHARMFVSKDDVDAYHREEGLAALADARARFEGAGLPCSHHIAVGRVAETIVRFARERGVDKIVMGTHGRGGLAEVLMGSVAREVLRDSPVPVLLVK</sequence>